<dbReference type="SUPFAM" id="SSF53383">
    <property type="entry name" value="PLP-dependent transferases"/>
    <property type="match status" value="1"/>
</dbReference>
<keyword evidence="18" id="KW-1185">Reference proteome</keyword>
<evidence type="ECO:0000256" key="5">
    <source>
        <dbReference type="ARBA" id="ARBA00012876"/>
    </source>
</evidence>
<keyword evidence="7 17" id="KW-0032">Aminotransferase</keyword>
<evidence type="ECO:0000256" key="10">
    <source>
        <dbReference type="ARBA" id="ARBA00029760"/>
    </source>
</evidence>
<evidence type="ECO:0000313" key="17">
    <source>
        <dbReference type="EMBL" id="SHJ75035.1"/>
    </source>
</evidence>
<evidence type="ECO:0000256" key="4">
    <source>
        <dbReference type="ARBA" id="ARBA00008954"/>
    </source>
</evidence>
<evidence type="ECO:0000256" key="16">
    <source>
        <dbReference type="RuleBase" id="RU003560"/>
    </source>
</evidence>
<dbReference type="Gene3D" id="3.40.640.10">
    <property type="entry name" value="Type I PLP-dependent aspartate aminotransferase-like (Major domain)"/>
    <property type="match status" value="1"/>
</dbReference>
<dbReference type="OrthoDB" id="9807885at2"/>
<dbReference type="InterPro" id="IPR050103">
    <property type="entry name" value="Class-III_PLP-dep_AT"/>
</dbReference>
<evidence type="ECO:0000313" key="18">
    <source>
        <dbReference type="Proteomes" id="UP000184529"/>
    </source>
</evidence>
<dbReference type="InterPro" id="IPR015424">
    <property type="entry name" value="PyrdxlP-dep_Trfase"/>
</dbReference>
<accession>A0A1M6LV49</accession>
<evidence type="ECO:0000256" key="3">
    <source>
        <dbReference type="ARBA" id="ARBA00005176"/>
    </source>
</evidence>
<evidence type="ECO:0000256" key="11">
    <source>
        <dbReference type="ARBA" id="ARBA00030204"/>
    </source>
</evidence>
<dbReference type="EC" id="2.6.1.22" evidence="5"/>
<gene>
    <name evidence="17" type="ORF">SAMN02745219_03246</name>
</gene>
<dbReference type="CDD" id="cd00610">
    <property type="entry name" value="OAT_like"/>
    <property type="match status" value="1"/>
</dbReference>
<reference evidence="18" key="1">
    <citation type="submission" date="2016-11" db="EMBL/GenBank/DDBJ databases">
        <authorList>
            <person name="Varghese N."/>
            <person name="Submissions S."/>
        </authorList>
    </citation>
    <scope>NUCLEOTIDE SEQUENCE [LARGE SCALE GENOMIC DNA]</scope>
    <source>
        <strain evidence="18">DSM 16057</strain>
    </source>
</reference>
<dbReference type="InterPro" id="IPR005814">
    <property type="entry name" value="Aminotrans_3"/>
</dbReference>
<evidence type="ECO:0000256" key="15">
    <source>
        <dbReference type="ARBA" id="ARBA00050054"/>
    </source>
</evidence>
<comment type="cofactor">
    <cofactor evidence="2">
        <name>pyridoxal 5'-phosphate</name>
        <dbReference type="ChEBI" id="CHEBI:597326"/>
    </cofactor>
</comment>
<dbReference type="InterPro" id="IPR004632">
    <property type="entry name" value="4NH2But_aminotransferase_bac"/>
</dbReference>
<evidence type="ECO:0000256" key="2">
    <source>
        <dbReference type="ARBA" id="ARBA00001933"/>
    </source>
</evidence>
<organism evidence="17 18">
    <name type="scientific">Desulfofundulus thermosubterraneus DSM 16057</name>
    <dbReference type="NCBI Taxonomy" id="1121432"/>
    <lineage>
        <taxon>Bacteria</taxon>
        <taxon>Bacillati</taxon>
        <taxon>Bacillota</taxon>
        <taxon>Clostridia</taxon>
        <taxon>Eubacteriales</taxon>
        <taxon>Peptococcaceae</taxon>
        <taxon>Desulfofundulus</taxon>
    </lineage>
</organism>
<keyword evidence="8 17" id="KW-0808">Transferase</keyword>
<evidence type="ECO:0000256" key="13">
    <source>
        <dbReference type="ARBA" id="ARBA00031787"/>
    </source>
</evidence>
<dbReference type="RefSeq" id="WP_072871173.1">
    <property type="nucleotide sequence ID" value="NZ_FQZM01000056.1"/>
</dbReference>
<dbReference type="InterPro" id="IPR015421">
    <property type="entry name" value="PyrdxlP-dep_Trfase_major"/>
</dbReference>
<dbReference type="Proteomes" id="UP000184529">
    <property type="component" value="Unassembled WGS sequence"/>
</dbReference>
<dbReference type="FunFam" id="3.40.640.10:FF:000013">
    <property type="entry name" value="4-aminobutyrate aminotransferase"/>
    <property type="match status" value="1"/>
</dbReference>
<dbReference type="PROSITE" id="PS00600">
    <property type="entry name" value="AA_TRANSFER_CLASS_3"/>
    <property type="match status" value="1"/>
</dbReference>
<comment type="catalytic activity">
    <reaction evidence="14">
        <text>4-aminobutanoate + 2-oxoglutarate = succinate semialdehyde + L-glutamate</text>
        <dbReference type="Rhea" id="RHEA:23352"/>
        <dbReference type="ChEBI" id="CHEBI:16810"/>
        <dbReference type="ChEBI" id="CHEBI:29985"/>
        <dbReference type="ChEBI" id="CHEBI:57706"/>
        <dbReference type="ChEBI" id="CHEBI:59888"/>
        <dbReference type="EC" id="2.6.1.19"/>
    </reaction>
</comment>
<comment type="pathway">
    <text evidence="3">Amino-acid degradation; 4-aminobutanoate degradation.</text>
</comment>
<dbReference type="PANTHER" id="PTHR11986">
    <property type="entry name" value="AMINOTRANSFERASE CLASS III"/>
    <property type="match status" value="1"/>
</dbReference>
<dbReference type="PIRSF" id="PIRSF000521">
    <property type="entry name" value="Transaminase_4ab_Lys_Orn"/>
    <property type="match status" value="1"/>
</dbReference>
<comment type="similarity">
    <text evidence="4 16">Belongs to the class-III pyridoxal-phosphate-dependent aminotransferase family.</text>
</comment>
<dbReference type="Pfam" id="PF00202">
    <property type="entry name" value="Aminotran_3"/>
    <property type="match status" value="1"/>
</dbReference>
<dbReference type="AlphaFoldDB" id="A0A1M6LV49"/>
<keyword evidence="9 16" id="KW-0663">Pyridoxal phosphate</keyword>
<evidence type="ECO:0000256" key="8">
    <source>
        <dbReference type="ARBA" id="ARBA00022679"/>
    </source>
</evidence>
<evidence type="ECO:0000256" key="1">
    <source>
        <dbReference type="ARBA" id="ARBA00001750"/>
    </source>
</evidence>
<evidence type="ECO:0000256" key="7">
    <source>
        <dbReference type="ARBA" id="ARBA00022576"/>
    </source>
</evidence>
<dbReference type="EMBL" id="FQZM01000056">
    <property type="protein sequence ID" value="SHJ75035.1"/>
    <property type="molecule type" value="Genomic_DNA"/>
</dbReference>
<dbReference type="GO" id="GO:0042802">
    <property type="term" value="F:identical protein binding"/>
    <property type="evidence" value="ECO:0007669"/>
    <property type="project" value="TreeGrafter"/>
</dbReference>
<dbReference type="GO" id="GO:0009448">
    <property type="term" value="P:gamma-aminobutyric acid metabolic process"/>
    <property type="evidence" value="ECO:0007669"/>
    <property type="project" value="InterPro"/>
</dbReference>
<dbReference type="GO" id="GO:0034386">
    <property type="term" value="F:4-aminobutyrate:2-oxoglutarate transaminase activity"/>
    <property type="evidence" value="ECO:0007669"/>
    <property type="project" value="UniProtKB-EC"/>
</dbReference>
<evidence type="ECO:0000256" key="9">
    <source>
        <dbReference type="ARBA" id="ARBA00022898"/>
    </source>
</evidence>
<evidence type="ECO:0000256" key="12">
    <source>
        <dbReference type="ARBA" id="ARBA00030857"/>
    </source>
</evidence>
<sequence length="443" mass="47960">MLQRVTSIPGPGSINLLEKKNKYVARGISNATPVFVAEAKGALIRDVDGNEFIDFYGGIGTLNAGHCPEPVVNAIKSQADKLLHTCFMVTMYENYVDLAEKLAGLCPVKGENKKVMFANSGAEAVENAVKIARFYSKKPGIIAFECAFHGRTLMAMSLTSKVKPYKFGFGPFAPEVYKVPSAYCYRCYYNSTYPGCGLHCLENFTRFFAAEVAPENIAAMIIEPVQGEGGFIVPPPEFLPGLQKLCEKHGIILIVDEVQTGFARTGKMFAVEHWGVQPDLMTVAKSIASGLPLSGVIGRGDVMDAPDPGHIGGTYGGNPISCAAALATIDYMQEQKLADRAAKIGEMALGRLRAMQEKYHLIGDVRGLGAMVAMELVKDRKTKEPAKEEAGRIIQECYKRGLIIIGAGIFSNVVRMLMPLTITDEQLDLGFSILEEVVAEVAG</sequence>
<evidence type="ECO:0000256" key="6">
    <source>
        <dbReference type="ARBA" id="ARBA00012912"/>
    </source>
</evidence>
<name>A0A1M6LV49_9FIRM</name>
<dbReference type="NCBIfam" id="TIGR00700">
    <property type="entry name" value="GABAtrnsam"/>
    <property type="match status" value="1"/>
</dbReference>
<evidence type="ECO:0000256" key="14">
    <source>
        <dbReference type="ARBA" id="ARBA00048021"/>
    </source>
</evidence>
<dbReference type="GO" id="GO:0047298">
    <property type="term" value="F:(S)-3-amino-2-methylpropionate transaminase activity"/>
    <property type="evidence" value="ECO:0007669"/>
    <property type="project" value="UniProtKB-EC"/>
</dbReference>
<proteinExistence type="inferred from homology"/>
<dbReference type="InterPro" id="IPR049704">
    <property type="entry name" value="Aminotrans_3_PPA_site"/>
</dbReference>
<dbReference type="InterPro" id="IPR015422">
    <property type="entry name" value="PyrdxlP-dep_Trfase_small"/>
</dbReference>
<dbReference type="Gene3D" id="3.90.1150.10">
    <property type="entry name" value="Aspartate Aminotransferase, domain 1"/>
    <property type="match status" value="1"/>
</dbReference>
<dbReference type="STRING" id="1121432.SAMN02745219_03246"/>
<dbReference type="GO" id="GO:0030170">
    <property type="term" value="F:pyridoxal phosphate binding"/>
    <property type="evidence" value="ECO:0007669"/>
    <property type="project" value="InterPro"/>
</dbReference>
<dbReference type="PANTHER" id="PTHR11986:SF58">
    <property type="entry name" value="LEUCINE_METHIONINE RACEMASE"/>
    <property type="match status" value="1"/>
</dbReference>
<protein>
    <recommendedName>
        <fullName evidence="12">(S)-3-amino-2-methylpropionate transaminase</fullName>
        <ecNumber evidence="6">2.6.1.19</ecNumber>
        <ecNumber evidence="5">2.6.1.22</ecNumber>
    </recommendedName>
    <alternativeName>
        <fullName evidence="13">GABA aminotransferase</fullName>
    </alternativeName>
    <alternativeName>
        <fullName evidence="11">Gamma-amino-N-butyrate transaminase</fullName>
    </alternativeName>
    <alternativeName>
        <fullName evidence="15">Glutamate:succinic semialdehyde transaminase</fullName>
    </alternativeName>
    <alternativeName>
        <fullName evidence="10">L-AIBAT</fullName>
    </alternativeName>
</protein>
<dbReference type="EC" id="2.6.1.19" evidence="6"/>
<comment type="catalytic activity">
    <reaction evidence="1">
        <text>(S)-3-amino-2-methylpropanoate + 2-oxoglutarate = 2-methyl-3-oxopropanoate + L-glutamate</text>
        <dbReference type="Rhea" id="RHEA:13993"/>
        <dbReference type="ChEBI" id="CHEBI:16810"/>
        <dbReference type="ChEBI" id="CHEBI:29985"/>
        <dbReference type="ChEBI" id="CHEBI:57700"/>
        <dbReference type="ChEBI" id="CHEBI:58655"/>
        <dbReference type="EC" id="2.6.1.22"/>
    </reaction>
</comment>